<evidence type="ECO:0000256" key="7">
    <source>
        <dbReference type="SAM" id="SignalP"/>
    </source>
</evidence>
<dbReference type="InterPro" id="IPR000620">
    <property type="entry name" value="EamA_dom"/>
</dbReference>
<evidence type="ECO:0000259" key="8">
    <source>
        <dbReference type="Pfam" id="PF00892"/>
    </source>
</evidence>
<feature type="chain" id="PRO_5032361516" evidence="7">
    <location>
        <begin position="27"/>
        <end position="284"/>
    </location>
</feature>
<dbReference type="PANTHER" id="PTHR32322">
    <property type="entry name" value="INNER MEMBRANE TRANSPORTER"/>
    <property type="match status" value="1"/>
</dbReference>
<keyword evidence="7" id="KW-0732">Signal</keyword>
<feature type="transmembrane region" description="Helical" evidence="6">
    <location>
        <begin position="120"/>
        <end position="140"/>
    </location>
</feature>
<dbReference type="InterPro" id="IPR037185">
    <property type="entry name" value="EmrE-like"/>
</dbReference>
<dbReference type="RefSeq" id="WP_168935948.1">
    <property type="nucleotide sequence ID" value="NZ_CAMDEI010000028.1"/>
</dbReference>
<protein>
    <submittedName>
        <fullName evidence="9">EamA family transporter</fullName>
    </submittedName>
</protein>
<dbReference type="Proteomes" id="UP000522333">
    <property type="component" value="Unassembled WGS sequence"/>
</dbReference>
<evidence type="ECO:0000313" key="9">
    <source>
        <dbReference type="EMBL" id="NME52612.1"/>
    </source>
</evidence>
<evidence type="ECO:0000256" key="3">
    <source>
        <dbReference type="ARBA" id="ARBA00022692"/>
    </source>
</evidence>
<sequence>MNISATSPLVSVLLLLVSMSSIQASASLAKTIFPLVGPAGTTALRLLVASAILLVVMRPWKKAIPRSAWKVIAVFGLATASMNLCFYEALSRIPLGVAVGLEFTGPLTVAMLSSRRLVDFIWVILAAAGLAILLPLRQSADNIDPLGAVLALCSGVCWALYIIFGKKAGSSLDKSCVALAMLVGSCAIFPVGLASSGMDLFRPEILPLALILGIFSSALPYGVEIIALKNLPSRTFSILMSLEPALAALSGFLFLGEQLSLAQWAALSAIISASIGSTLTIKKQ</sequence>
<feature type="transmembrane region" description="Helical" evidence="6">
    <location>
        <begin position="146"/>
        <end position="164"/>
    </location>
</feature>
<evidence type="ECO:0000256" key="2">
    <source>
        <dbReference type="ARBA" id="ARBA00007362"/>
    </source>
</evidence>
<dbReference type="GO" id="GO:0016020">
    <property type="term" value="C:membrane"/>
    <property type="evidence" value="ECO:0007669"/>
    <property type="project" value="UniProtKB-SubCell"/>
</dbReference>
<proteinExistence type="inferred from homology"/>
<evidence type="ECO:0000256" key="1">
    <source>
        <dbReference type="ARBA" id="ARBA00004141"/>
    </source>
</evidence>
<accession>A0A848CBK1</accession>
<name>A0A848CBK1_9BACT</name>
<dbReference type="InterPro" id="IPR050638">
    <property type="entry name" value="AA-Vitamin_Transporters"/>
</dbReference>
<feature type="transmembrane region" description="Helical" evidence="6">
    <location>
        <begin position="205"/>
        <end position="223"/>
    </location>
</feature>
<evidence type="ECO:0000256" key="6">
    <source>
        <dbReference type="SAM" id="Phobius"/>
    </source>
</evidence>
<comment type="subcellular location">
    <subcellularLocation>
        <location evidence="1">Membrane</location>
        <topology evidence="1">Multi-pass membrane protein</topology>
    </subcellularLocation>
</comment>
<dbReference type="PANTHER" id="PTHR32322:SF2">
    <property type="entry name" value="EAMA DOMAIN-CONTAINING PROTEIN"/>
    <property type="match status" value="1"/>
</dbReference>
<gene>
    <name evidence="9" type="ORF">HF854_08800</name>
</gene>
<feature type="transmembrane region" description="Helical" evidence="6">
    <location>
        <begin position="39"/>
        <end position="56"/>
    </location>
</feature>
<dbReference type="EMBL" id="JABAFY010000032">
    <property type="protein sequence ID" value="NME52612.1"/>
    <property type="molecule type" value="Genomic_DNA"/>
</dbReference>
<keyword evidence="4 6" id="KW-1133">Transmembrane helix</keyword>
<comment type="similarity">
    <text evidence="2">Belongs to the EamA transporter family.</text>
</comment>
<evidence type="ECO:0000256" key="4">
    <source>
        <dbReference type="ARBA" id="ARBA00022989"/>
    </source>
</evidence>
<keyword evidence="5 6" id="KW-0472">Membrane</keyword>
<evidence type="ECO:0000313" key="10">
    <source>
        <dbReference type="Proteomes" id="UP000522333"/>
    </source>
</evidence>
<comment type="caution">
    <text evidence="9">The sequence shown here is derived from an EMBL/GenBank/DDBJ whole genome shotgun (WGS) entry which is preliminary data.</text>
</comment>
<feature type="domain" description="EamA" evidence="8">
    <location>
        <begin position="146"/>
        <end position="275"/>
    </location>
</feature>
<keyword evidence="3 6" id="KW-0812">Transmembrane</keyword>
<reference evidence="9 10" key="1">
    <citation type="submission" date="2020-04" db="EMBL/GenBank/DDBJ databases">
        <authorList>
            <person name="Hitch T.C.A."/>
            <person name="Wylensek D."/>
            <person name="Clavel T."/>
        </authorList>
    </citation>
    <scope>NUCLEOTIDE SEQUENCE [LARGE SCALE GENOMIC DNA]</scope>
    <source>
        <strain evidence="9 10">PG-251-APC-1</strain>
    </source>
</reference>
<feature type="signal peptide" evidence="7">
    <location>
        <begin position="1"/>
        <end position="26"/>
    </location>
</feature>
<evidence type="ECO:0000256" key="5">
    <source>
        <dbReference type="ARBA" id="ARBA00023136"/>
    </source>
</evidence>
<feature type="transmembrane region" description="Helical" evidence="6">
    <location>
        <begin position="235"/>
        <end position="255"/>
    </location>
</feature>
<feature type="transmembrane region" description="Helical" evidence="6">
    <location>
        <begin position="176"/>
        <end position="193"/>
    </location>
</feature>
<dbReference type="AlphaFoldDB" id="A0A848CBK1"/>
<feature type="transmembrane region" description="Helical" evidence="6">
    <location>
        <begin position="261"/>
        <end position="281"/>
    </location>
</feature>
<dbReference type="SUPFAM" id="SSF103481">
    <property type="entry name" value="Multidrug resistance efflux transporter EmrE"/>
    <property type="match status" value="2"/>
</dbReference>
<organism evidence="9 10">
    <name type="scientific">Desulfovibrio piger</name>
    <dbReference type="NCBI Taxonomy" id="901"/>
    <lineage>
        <taxon>Bacteria</taxon>
        <taxon>Pseudomonadati</taxon>
        <taxon>Thermodesulfobacteriota</taxon>
        <taxon>Desulfovibrionia</taxon>
        <taxon>Desulfovibrionales</taxon>
        <taxon>Desulfovibrionaceae</taxon>
        <taxon>Desulfovibrio</taxon>
    </lineage>
</organism>
<dbReference type="Pfam" id="PF00892">
    <property type="entry name" value="EamA"/>
    <property type="match status" value="1"/>
</dbReference>